<dbReference type="AlphaFoldDB" id="A0A6J4LMF3"/>
<gene>
    <name evidence="4" type="ORF">AVDCRST_MAG90-1781</name>
</gene>
<dbReference type="InterPro" id="IPR008040">
    <property type="entry name" value="Hydant_A_N"/>
</dbReference>
<dbReference type="Pfam" id="PF05378">
    <property type="entry name" value="Hydant_A_N"/>
    <property type="match status" value="1"/>
</dbReference>
<dbReference type="GO" id="GO:0005829">
    <property type="term" value="C:cytosol"/>
    <property type="evidence" value="ECO:0007669"/>
    <property type="project" value="TreeGrafter"/>
</dbReference>
<organism evidence="4">
    <name type="scientific">uncultured Microvirga sp</name>
    <dbReference type="NCBI Taxonomy" id="412392"/>
    <lineage>
        <taxon>Bacteria</taxon>
        <taxon>Pseudomonadati</taxon>
        <taxon>Pseudomonadota</taxon>
        <taxon>Alphaproteobacteria</taxon>
        <taxon>Hyphomicrobiales</taxon>
        <taxon>Methylobacteriaceae</taxon>
        <taxon>Microvirga</taxon>
        <taxon>environmental samples</taxon>
    </lineage>
</organism>
<dbReference type="EMBL" id="CADCUC010000351">
    <property type="protein sequence ID" value="CAA9337178.1"/>
    <property type="molecule type" value="Genomic_DNA"/>
</dbReference>
<dbReference type="PANTHER" id="PTHR11365:SF23">
    <property type="entry name" value="HYPOTHETICAL 5-OXOPROLINASE (EUROFUNG)-RELATED"/>
    <property type="match status" value="1"/>
</dbReference>
<evidence type="ECO:0000313" key="4">
    <source>
        <dbReference type="EMBL" id="CAA9337178.1"/>
    </source>
</evidence>
<proteinExistence type="predicted"/>
<feature type="non-terminal residue" evidence="4">
    <location>
        <position position="1"/>
    </location>
</feature>
<dbReference type="EC" id="3.5.2.14" evidence="4"/>
<evidence type="ECO:0000259" key="3">
    <source>
        <dbReference type="Pfam" id="PF19278"/>
    </source>
</evidence>
<dbReference type="InterPro" id="IPR043129">
    <property type="entry name" value="ATPase_NBD"/>
</dbReference>
<protein>
    <submittedName>
        <fullName evidence="4">N-methylhydantoinase A</fullName>
        <ecNumber evidence="4">3.5.2.14</ecNumber>
    </submittedName>
</protein>
<dbReference type="GO" id="GO:0006749">
    <property type="term" value="P:glutathione metabolic process"/>
    <property type="evidence" value="ECO:0007669"/>
    <property type="project" value="TreeGrafter"/>
</dbReference>
<dbReference type="Pfam" id="PF01968">
    <property type="entry name" value="Hydantoinase_A"/>
    <property type="match status" value="1"/>
</dbReference>
<feature type="domain" description="Acetophenone carboxylase-like C-terminal" evidence="3">
    <location>
        <begin position="501"/>
        <end position="661"/>
    </location>
</feature>
<feature type="domain" description="Hydantoinase/oxoprolinase N-terminal" evidence="2">
    <location>
        <begin position="7"/>
        <end position="180"/>
    </location>
</feature>
<dbReference type="InterPro" id="IPR045079">
    <property type="entry name" value="Oxoprolinase-like"/>
</dbReference>
<dbReference type="SUPFAM" id="SSF53067">
    <property type="entry name" value="Actin-like ATPase domain"/>
    <property type="match status" value="1"/>
</dbReference>
<sequence length="671" mass="70328">EMNGWSLGIDVGGTFTDVVARGPDGEFRDAKTLTTARDPLAGLRNAVAAVGLEWSAISSIVHGTTLVTNSLVEQKFARVALLTTQGFEDVLLIARASRDHLYRLDLPARAPPVTPRHLIGGVAERIEASGTVLLELSEQEILRALAFVEAKRPEAVAISLLHAYVNPVHEARLAAALRKVVPFVSVSHEVSPEAREYERTTTTVLNAAVMPKASAYLDRLRAEIPPGTTIRLFHSAGGMASPEVLRSRPLALAVSGPAAGASATADVCRTLGIRQGVSFDMGGTTTDVCLVLDGAAEIASNGKLGGRPIRQPMVAVHSVGAGGGSLVRLAPGGLSVGPESAGSDPGPASYGRGGTEPTVADVNVALGYLNPDRLLGGTVRICQARASAALQPIATALGRSLENTALGVLNVANAVMARALRQVTVQRGVDLRSATLIAFGGAGPMHAVSLARQVGIGQVVVPEFSGGFSAFGCITAPMLMARQKTVRLDSQHWHGARFAAEQQDLASEAISALTRSGVREGVRVRTTAVVRYVGQSVGVEVPIAAMTDVETIEREFRSVHERHYGYATDEPFLIESLRVEAVAPSALPTGTEKRTRRDVAHSRPVPVKVRSCLFDEGGRVDTPSYDRDGLAADAIVAGPCIVQDAWSTTVVPPGAHCRADAAGRLLIEVGA</sequence>
<dbReference type="GO" id="GO:0047423">
    <property type="term" value="F:N-methylhydantoinase (ATP-hydrolyzing) activity"/>
    <property type="evidence" value="ECO:0007669"/>
    <property type="project" value="UniProtKB-EC"/>
</dbReference>
<feature type="domain" description="Hydantoinase A/oxoprolinase" evidence="1">
    <location>
        <begin position="199"/>
        <end position="478"/>
    </location>
</feature>
<dbReference type="GO" id="GO:0017168">
    <property type="term" value="F:5-oxoprolinase (ATP-hydrolyzing) activity"/>
    <property type="evidence" value="ECO:0007669"/>
    <property type="project" value="TreeGrafter"/>
</dbReference>
<reference evidence="4" key="1">
    <citation type="submission" date="2020-02" db="EMBL/GenBank/DDBJ databases">
        <authorList>
            <person name="Meier V. D."/>
        </authorList>
    </citation>
    <scope>NUCLEOTIDE SEQUENCE</scope>
    <source>
        <strain evidence="4">AVDCRST_MAG90</strain>
    </source>
</reference>
<dbReference type="Pfam" id="PF19278">
    <property type="entry name" value="Hydant_A_C"/>
    <property type="match status" value="1"/>
</dbReference>
<name>A0A6J4LMF3_9HYPH</name>
<dbReference type="InterPro" id="IPR002821">
    <property type="entry name" value="Hydantoinase_A"/>
</dbReference>
<evidence type="ECO:0000259" key="1">
    <source>
        <dbReference type="Pfam" id="PF01968"/>
    </source>
</evidence>
<dbReference type="InterPro" id="IPR049517">
    <property type="entry name" value="ACX-like_C"/>
</dbReference>
<dbReference type="PANTHER" id="PTHR11365">
    <property type="entry name" value="5-OXOPROLINASE RELATED"/>
    <property type="match status" value="1"/>
</dbReference>
<keyword evidence="4" id="KW-0378">Hydrolase</keyword>
<accession>A0A6J4LMF3</accession>
<evidence type="ECO:0000259" key="2">
    <source>
        <dbReference type="Pfam" id="PF05378"/>
    </source>
</evidence>